<dbReference type="InterPro" id="IPR021134">
    <property type="entry name" value="Bestrophin-like"/>
</dbReference>
<name>A0ABN9VDD3_9DINO</name>
<dbReference type="Pfam" id="PF01062">
    <property type="entry name" value="Bestrophin"/>
    <property type="match status" value="1"/>
</dbReference>
<comment type="caution">
    <text evidence="2">The sequence shown here is derived from an EMBL/GenBank/DDBJ whole genome shotgun (WGS) entry which is preliminary data.</text>
</comment>
<evidence type="ECO:0008006" key="4">
    <source>
        <dbReference type="Google" id="ProtNLM"/>
    </source>
</evidence>
<dbReference type="EMBL" id="CAUYUJ010017032">
    <property type="protein sequence ID" value="CAK0871060.1"/>
    <property type="molecule type" value="Genomic_DNA"/>
</dbReference>
<organism evidence="2 3">
    <name type="scientific">Prorocentrum cordatum</name>
    <dbReference type="NCBI Taxonomy" id="2364126"/>
    <lineage>
        <taxon>Eukaryota</taxon>
        <taxon>Sar</taxon>
        <taxon>Alveolata</taxon>
        <taxon>Dinophyceae</taxon>
        <taxon>Prorocentrales</taxon>
        <taxon>Prorocentraceae</taxon>
        <taxon>Prorocentrum</taxon>
    </lineage>
</organism>
<gene>
    <name evidence="2" type="ORF">PCOR1329_LOCUS57011</name>
</gene>
<protein>
    <recommendedName>
        <fullName evidence="4">Bestrophin homolog</fullName>
    </recommendedName>
</protein>
<evidence type="ECO:0000256" key="1">
    <source>
        <dbReference type="SAM" id="Phobius"/>
    </source>
</evidence>
<keyword evidence="1" id="KW-1133">Transmembrane helix</keyword>
<feature type="transmembrane region" description="Helical" evidence="1">
    <location>
        <begin position="66"/>
        <end position="86"/>
    </location>
</feature>
<reference evidence="2" key="1">
    <citation type="submission" date="2023-10" db="EMBL/GenBank/DDBJ databases">
        <authorList>
            <person name="Chen Y."/>
            <person name="Shah S."/>
            <person name="Dougan E. K."/>
            <person name="Thang M."/>
            <person name="Chan C."/>
        </authorList>
    </citation>
    <scope>NUCLEOTIDE SEQUENCE [LARGE SCALE GENOMIC DNA]</scope>
</reference>
<proteinExistence type="predicted"/>
<evidence type="ECO:0000313" key="2">
    <source>
        <dbReference type="EMBL" id="CAK0871060.1"/>
    </source>
</evidence>
<keyword evidence="1" id="KW-0812">Transmembrane</keyword>
<evidence type="ECO:0000313" key="3">
    <source>
        <dbReference type="Proteomes" id="UP001189429"/>
    </source>
</evidence>
<keyword evidence="1" id="KW-0472">Membrane</keyword>
<keyword evidence="3" id="KW-1185">Reference proteome</keyword>
<dbReference type="Proteomes" id="UP001189429">
    <property type="component" value="Unassembled WGS sequence"/>
</dbReference>
<accession>A0ABN9VDD3</accession>
<sequence length="501" mass="56897">MCMQVKNCFCLRHTLARMNNVCGWCDKTDEPMLGSADGPRSPLICSKWIFSHADCPYLWCAEDWGFGRFFGLVSPLVVFGLAWHFAGGAEEPLRQPQKPQFLLCRVTLAEFSKGLRGNRQRMISAPLQNYFPFAPRLGHLLREIMKSSVLQQSLTHSVRIGFFMSVFYTAVRVSPAFVDKLQYQVLRATLEEFKRFSGALRVSVGFLFSFYALGRVSWWWNVIDICRSMQGRTHDIALILGGHSAVNDCPQARDASKQEKWLEAKWNVYRFLMLSWVLCYRPLSADFRLVTFEDLVDVGLLEESEKDILRECAHARKAPLKWASTWISHHVEDEQVRTLMLDKLCALRGTMGALHDACELRAPMSFEGLMYTLVVAWVYTIPFWNLDYLDDRRVVLEHNVTIPTLTAICTAQFYLSMVALLEIFKDPFGVSRDGLSVETIFLETETTTWDYLTAPAADCLEHALCGERFTLPTGDVAGVALGRLSGSLEVEVLHGSARRAP</sequence>